<feature type="compositionally biased region" description="Basic and acidic residues" evidence="3">
    <location>
        <begin position="192"/>
        <end position="206"/>
    </location>
</feature>
<feature type="domain" description="Peptidoglycan hydrolase PcsB coiled-coil" evidence="5">
    <location>
        <begin position="46"/>
        <end position="120"/>
    </location>
</feature>
<evidence type="ECO:0000259" key="5">
    <source>
        <dbReference type="Pfam" id="PF24568"/>
    </source>
</evidence>
<feature type="region of interest" description="Disordered" evidence="3">
    <location>
        <begin position="192"/>
        <end position="274"/>
    </location>
</feature>
<dbReference type="GO" id="GO:0009254">
    <property type="term" value="P:peptidoglycan turnover"/>
    <property type="evidence" value="ECO:0007669"/>
    <property type="project" value="InterPro"/>
</dbReference>
<dbReference type="GO" id="GO:0004553">
    <property type="term" value="F:hydrolase activity, hydrolyzing O-glycosyl compounds"/>
    <property type="evidence" value="ECO:0007669"/>
    <property type="project" value="InterPro"/>
</dbReference>
<evidence type="ECO:0000256" key="2">
    <source>
        <dbReference type="SAM" id="Coils"/>
    </source>
</evidence>
<feature type="coiled-coil region" evidence="2">
    <location>
        <begin position="1"/>
        <end position="62"/>
    </location>
</feature>
<dbReference type="PANTHER" id="PTHR39160:SF4">
    <property type="entry name" value="RESUSCITATION-PROMOTING FACTOR RPFB"/>
    <property type="match status" value="1"/>
</dbReference>
<dbReference type="Proteomes" id="UP000198312">
    <property type="component" value="Chromosome"/>
</dbReference>
<dbReference type="SUPFAM" id="SSF50685">
    <property type="entry name" value="Barwin-like endoglucanases"/>
    <property type="match status" value="1"/>
</dbReference>
<evidence type="ECO:0000256" key="1">
    <source>
        <dbReference type="ARBA" id="ARBA00022729"/>
    </source>
</evidence>
<dbReference type="Pfam" id="PF24568">
    <property type="entry name" value="CC_PcsB"/>
    <property type="match status" value="1"/>
</dbReference>
<reference evidence="6 7" key="1">
    <citation type="submission" date="2017-07" db="EMBL/GenBank/DDBJ databases">
        <title>Virgibacillus sp. LM2416.</title>
        <authorList>
            <person name="Tak E.J."/>
            <person name="Bae J.-W."/>
        </authorList>
    </citation>
    <scope>NUCLEOTIDE SEQUENCE [LARGE SCALE GENOMIC DNA]</scope>
    <source>
        <strain evidence="6 7">LM2416</strain>
    </source>
</reference>
<dbReference type="KEGG" id="vil:CFK37_00565"/>
<dbReference type="CDD" id="cd22786">
    <property type="entry name" value="DPBB_YuiC-like"/>
    <property type="match status" value="1"/>
</dbReference>
<sequence length="366" mass="40850">MSEIEEMNKKIERVTQSLNEKQKMIGKTEQTISKTIEEIRTLQNEIKELETDIEKRQELLKNRIASYQKAGGSVSYLEVIFGSQSFGDFISRVSMVNKITDSDASLLEKLDSDIHKVAEKKKLALEKLDDLNAMKTKQEETLAEINEEKLQNEKRKDSLEKKQQEFIAVIDKLKSEDKELASLERDVKQNMAEAAKKAEQAEQVKERKNKMKAAAEKETESKGKAVSKEESEHKVTPVANKEDENKTEAAAREEKDAETPKPEKKPQDNTDKKSFTVTATAYTMESAGGSGVTYTGINLRENPNAKVIAVDPSVIPIGSVVHVEGYGYAIAGDIGSAINGNKIDVYVPTRQAALEWGVRTVKVTIQ</sequence>
<name>A0A220U940_9BACI</name>
<keyword evidence="1" id="KW-0732">Signal</keyword>
<evidence type="ECO:0000313" key="6">
    <source>
        <dbReference type="EMBL" id="ASK64243.1"/>
    </source>
</evidence>
<dbReference type="Gene3D" id="6.10.250.3150">
    <property type="match status" value="1"/>
</dbReference>
<dbReference type="PANTHER" id="PTHR39160">
    <property type="entry name" value="CELL WALL-BINDING PROTEIN YOCH"/>
    <property type="match status" value="1"/>
</dbReference>
<accession>A0A220U940</accession>
<dbReference type="InterPro" id="IPR057309">
    <property type="entry name" value="PcsB_CC"/>
</dbReference>
<dbReference type="Pfam" id="PF06725">
    <property type="entry name" value="3D"/>
    <property type="match status" value="1"/>
</dbReference>
<keyword evidence="7" id="KW-1185">Reference proteome</keyword>
<feature type="compositionally biased region" description="Basic and acidic residues" evidence="3">
    <location>
        <begin position="213"/>
        <end position="274"/>
    </location>
</feature>
<dbReference type="InterPro" id="IPR010611">
    <property type="entry name" value="3D_dom"/>
</dbReference>
<gene>
    <name evidence="6" type="ORF">CFK37_00565</name>
</gene>
<feature type="domain" description="3D" evidence="4">
    <location>
        <begin position="306"/>
        <end position="365"/>
    </location>
</feature>
<keyword evidence="2" id="KW-0175">Coiled coil</keyword>
<evidence type="ECO:0000313" key="7">
    <source>
        <dbReference type="Proteomes" id="UP000198312"/>
    </source>
</evidence>
<proteinExistence type="predicted"/>
<protein>
    <submittedName>
        <fullName evidence="6">Uncharacterized protein</fullName>
    </submittedName>
</protein>
<dbReference type="AlphaFoldDB" id="A0A220U940"/>
<dbReference type="EMBL" id="CP022315">
    <property type="protein sequence ID" value="ASK64243.1"/>
    <property type="molecule type" value="Genomic_DNA"/>
</dbReference>
<dbReference type="InterPro" id="IPR036908">
    <property type="entry name" value="RlpA-like_sf"/>
</dbReference>
<evidence type="ECO:0000256" key="3">
    <source>
        <dbReference type="SAM" id="MobiDB-lite"/>
    </source>
</evidence>
<dbReference type="InterPro" id="IPR051933">
    <property type="entry name" value="Resuscitation_pf_RpfB"/>
</dbReference>
<organism evidence="6 7">
    <name type="scientific">Virgibacillus phasianinus</name>
    <dbReference type="NCBI Taxonomy" id="2017483"/>
    <lineage>
        <taxon>Bacteria</taxon>
        <taxon>Bacillati</taxon>
        <taxon>Bacillota</taxon>
        <taxon>Bacilli</taxon>
        <taxon>Bacillales</taxon>
        <taxon>Bacillaceae</taxon>
        <taxon>Virgibacillus</taxon>
    </lineage>
</organism>
<dbReference type="GO" id="GO:0019867">
    <property type="term" value="C:outer membrane"/>
    <property type="evidence" value="ECO:0007669"/>
    <property type="project" value="InterPro"/>
</dbReference>
<evidence type="ECO:0000259" key="4">
    <source>
        <dbReference type="Pfam" id="PF06725"/>
    </source>
</evidence>